<organism evidence="3 4">
    <name type="scientific">Rhodoferax potami</name>
    <dbReference type="NCBI Taxonomy" id="3068338"/>
    <lineage>
        <taxon>Bacteria</taxon>
        <taxon>Pseudomonadati</taxon>
        <taxon>Pseudomonadota</taxon>
        <taxon>Betaproteobacteria</taxon>
        <taxon>Burkholderiales</taxon>
        <taxon>Comamonadaceae</taxon>
        <taxon>Rhodoferax</taxon>
    </lineage>
</organism>
<feature type="transmembrane region" description="Helical" evidence="1">
    <location>
        <begin position="173"/>
        <end position="194"/>
    </location>
</feature>
<keyword evidence="1" id="KW-0812">Transmembrane</keyword>
<dbReference type="Gene3D" id="1.20.144.10">
    <property type="entry name" value="Phosphatidic acid phosphatase type 2/haloperoxidase"/>
    <property type="match status" value="1"/>
</dbReference>
<feature type="transmembrane region" description="Helical" evidence="1">
    <location>
        <begin position="91"/>
        <end position="112"/>
    </location>
</feature>
<dbReference type="CDD" id="cd03396">
    <property type="entry name" value="PAP2_like_6"/>
    <property type="match status" value="1"/>
</dbReference>
<dbReference type="Pfam" id="PF01569">
    <property type="entry name" value="PAP2"/>
    <property type="match status" value="1"/>
</dbReference>
<feature type="transmembrane region" description="Helical" evidence="1">
    <location>
        <begin position="200"/>
        <end position="218"/>
    </location>
</feature>
<evidence type="ECO:0000256" key="1">
    <source>
        <dbReference type="SAM" id="Phobius"/>
    </source>
</evidence>
<sequence length="236" mass="26137">MSHPVNSTPMLFWQLVAAMIVAALVPTLWPTLDIQAAALFVGDTPAIASRTWWWVEWINAWAPAAFRVMLLVAAVGWLTSHLLSRYKAWRLPLAFVVCAGIAGPGAVVNLGFKENWQRARPYQVEIFGGTQQFTRATVITDQCDNNCSFVSGHVACGFFFCSLMLIQARRRTWWLIAGTGAGLAIGFSRMSAVAHWFSDVLWAGPITLMTSWLVWKILSRLYTPSGDETKPVDTSG</sequence>
<evidence type="ECO:0000313" key="4">
    <source>
        <dbReference type="Proteomes" id="UP001321700"/>
    </source>
</evidence>
<keyword evidence="4" id="KW-1185">Reference proteome</keyword>
<evidence type="ECO:0000313" key="3">
    <source>
        <dbReference type="EMBL" id="MDT7519854.1"/>
    </source>
</evidence>
<dbReference type="SUPFAM" id="SSF48317">
    <property type="entry name" value="Acid phosphatase/Vanadium-dependent haloperoxidase"/>
    <property type="match status" value="1"/>
</dbReference>
<keyword evidence="1" id="KW-1133">Transmembrane helix</keyword>
<protein>
    <submittedName>
        <fullName evidence="3">Phosphatase PAP2 family protein</fullName>
    </submittedName>
</protein>
<feature type="transmembrane region" description="Helical" evidence="1">
    <location>
        <begin position="12"/>
        <end position="29"/>
    </location>
</feature>
<dbReference type="Proteomes" id="UP001321700">
    <property type="component" value="Unassembled WGS sequence"/>
</dbReference>
<keyword evidence="1" id="KW-0472">Membrane</keyword>
<dbReference type="InterPro" id="IPR000326">
    <property type="entry name" value="PAP2/HPO"/>
</dbReference>
<evidence type="ECO:0000259" key="2">
    <source>
        <dbReference type="Pfam" id="PF01569"/>
    </source>
</evidence>
<accession>A0ABU3KRI2</accession>
<name>A0ABU3KRI2_9BURK</name>
<feature type="domain" description="Phosphatidic acid phosphatase type 2/haloperoxidase" evidence="2">
    <location>
        <begin position="96"/>
        <end position="219"/>
    </location>
</feature>
<proteinExistence type="predicted"/>
<dbReference type="EMBL" id="JAVBIK010000001">
    <property type="protein sequence ID" value="MDT7519854.1"/>
    <property type="molecule type" value="Genomic_DNA"/>
</dbReference>
<dbReference type="InterPro" id="IPR036938">
    <property type="entry name" value="PAP2/HPO_sf"/>
</dbReference>
<feature type="transmembrane region" description="Helical" evidence="1">
    <location>
        <begin position="61"/>
        <end position="79"/>
    </location>
</feature>
<reference evidence="3 4" key="1">
    <citation type="submission" date="2023-08" db="EMBL/GenBank/DDBJ databases">
        <title>Rhodoferax potami sp. nov. and Rhodoferax mekongensis sp. nov., isolated from the Mekong River in Thailand.</title>
        <authorList>
            <person name="Kitikhun S."/>
            <person name="Charoenyingcharoen P."/>
            <person name="Siriarchawattana P."/>
            <person name="Likhitrattanapisal S."/>
            <person name="Nilsakha T."/>
            <person name="Chanpet A."/>
            <person name="Rattanawaree P."/>
            <person name="Ingsriswang S."/>
        </authorList>
    </citation>
    <scope>NUCLEOTIDE SEQUENCE [LARGE SCALE GENOMIC DNA]</scope>
    <source>
        <strain evidence="3 4">TBRC 17660</strain>
    </source>
</reference>
<dbReference type="RefSeq" id="WP_313875508.1">
    <property type="nucleotide sequence ID" value="NZ_JAVBIK010000001.1"/>
</dbReference>
<comment type="caution">
    <text evidence="3">The sequence shown here is derived from an EMBL/GenBank/DDBJ whole genome shotgun (WGS) entry which is preliminary data.</text>
</comment>
<gene>
    <name evidence="3" type="ORF">RAE19_14240</name>
</gene>